<dbReference type="InterPro" id="IPR038765">
    <property type="entry name" value="Papain-like_cys_pep_sf"/>
</dbReference>
<evidence type="ECO:0000313" key="2">
    <source>
        <dbReference type="EMBL" id="MBC8578042.1"/>
    </source>
</evidence>
<dbReference type="SUPFAM" id="SSF54001">
    <property type="entry name" value="Cysteine proteinases"/>
    <property type="match status" value="1"/>
</dbReference>
<dbReference type="PANTHER" id="PTHR46333:SF2">
    <property type="entry name" value="CYTOKINESIS PROTEIN 3"/>
    <property type="match status" value="1"/>
</dbReference>
<gene>
    <name evidence="2" type="ORF">H8718_00625</name>
</gene>
<dbReference type="Pfam" id="PF01841">
    <property type="entry name" value="Transglut_core"/>
    <property type="match status" value="1"/>
</dbReference>
<protein>
    <recommendedName>
        <fullName evidence="1">Transglutaminase-like domain-containing protein</fullName>
    </recommendedName>
</protein>
<dbReference type="Gene3D" id="3.10.620.30">
    <property type="match status" value="1"/>
</dbReference>
<dbReference type="RefSeq" id="WP_249331140.1">
    <property type="nucleotide sequence ID" value="NZ_JACRSY010000001.1"/>
</dbReference>
<dbReference type="AlphaFoldDB" id="A0A926EGX9"/>
<dbReference type="GO" id="GO:0005737">
    <property type="term" value="C:cytoplasm"/>
    <property type="evidence" value="ECO:0007669"/>
    <property type="project" value="TreeGrafter"/>
</dbReference>
<evidence type="ECO:0000313" key="3">
    <source>
        <dbReference type="Proteomes" id="UP000655830"/>
    </source>
</evidence>
<dbReference type="InterPro" id="IPR002931">
    <property type="entry name" value="Transglutaminase-like"/>
</dbReference>
<sequence length="421" mass="49094">MRKHILLMGFMVFIWVLSSRLTYATEPFFVSLGSVQSYTVPYAEQNTLLLSRDGSYATKVQKGSRITKPGTYYLSQLESDTLKGITKFQIPYNMNQNEWRIDSEKELTEILKYTLENYKEKITIKFNKGSYTINQMNEVIYKVLDELMVTYPKVTYVSYKLTSYGNKAPKILLEFTYALPQIPTLKQYDKNTDQKIEQLIKQLIQPGMKDYEREWVLGDYLIKNIIYAKQETHLNHTMQGAITEGRAVCDGYAKSYMYLLNSIGIPTQFVTGVADNIPHAWNLVKLIDGYYHVDLTWADLEEDHIGNFYNYFNETDTYMELTHIWEKGHFPKAEGKKYLSIYLPIPREGIYKVSSQKEWQALKKQLGQDGLKEANIIFYNVGEERWSIESVLDSILKVEQAAITYSAYYKYDSLIINYKGH</sequence>
<dbReference type="Proteomes" id="UP000655830">
    <property type="component" value="Unassembled WGS sequence"/>
</dbReference>
<feature type="domain" description="Transglutaminase-like" evidence="1">
    <location>
        <begin position="241"/>
        <end position="297"/>
    </location>
</feature>
<reference evidence="2" key="1">
    <citation type="submission" date="2020-08" db="EMBL/GenBank/DDBJ databases">
        <title>Genome public.</title>
        <authorList>
            <person name="Liu C."/>
            <person name="Sun Q."/>
        </authorList>
    </citation>
    <scope>NUCLEOTIDE SEQUENCE</scope>
    <source>
        <strain evidence="2">NSJ-12</strain>
    </source>
</reference>
<comment type="caution">
    <text evidence="2">The sequence shown here is derived from an EMBL/GenBank/DDBJ whole genome shotgun (WGS) entry which is preliminary data.</text>
</comment>
<organism evidence="2 3">
    <name type="scientific">Zhenhengia yiwuensis</name>
    <dbReference type="NCBI Taxonomy" id="2763666"/>
    <lineage>
        <taxon>Bacteria</taxon>
        <taxon>Bacillati</taxon>
        <taxon>Bacillota</taxon>
        <taxon>Clostridia</taxon>
        <taxon>Lachnospirales</taxon>
        <taxon>Lachnospiraceae</taxon>
        <taxon>Zhenhengia</taxon>
    </lineage>
</organism>
<dbReference type="SMART" id="SM00460">
    <property type="entry name" value="TGc"/>
    <property type="match status" value="1"/>
</dbReference>
<proteinExistence type="predicted"/>
<evidence type="ECO:0000259" key="1">
    <source>
        <dbReference type="SMART" id="SM00460"/>
    </source>
</evidence>
<dbReference type="InterPro" id="IPR052557">
    <property type="entry name" value="CAP/Cytokinesis_protein"/>
</dbReference>
<dbReference type="EMBL" id="JACRSY010000001">
    <property type="protein sequence ID" value="MBC8578042.1"/>
    <property type="molecule type" value="Genomic_DNA"/>
</dbReference>
<accession>A0A926EGX9</accession>
<keyword evidence="3" id="KW-1185">Reference proteome</keyword>
<dbReference type="PANTHER" id="PTHR46333">
    <property type="entry name" value="CYTOKINESIS PROTEIN 3"/>
    <property type="match status" value="1"/>
</dbReference>
<name>A0A926EGX9_9FIRM</name>